<evidence type="ECO:0000313" key="3">
    <source>
        <dbReference type="Proteomes" id="UP000824120"/>
    </source>
</evidence>
<reference evidence="2 3" key="1">
    <citation type="submission" date="2020-09" db="EMBL/GenBank/DDBJ databases">
        <title>De no assembly of potato wild relative species, Solanum commersonii.</title>
        <authorList>
            <person name="Cho K."/>
        </authorList>
    </citation>
    <scope>NUCLEOTIDE SEQUENCE [LARGE SCALE GENOMIC DNA]</scope>
    <source>
        <strain evidence="2">LZ3.2</strain>
        <tissue evidence="2">Leaf</tissue>
    </source>
</reference>
<organism evidence="2 3">
    <name type="scientific">Solanum commersonii</name>
    <name type="common">Commerson's wild potato</name>
    <name type="synonym">Commerson's nightshade</name>
    <dbReference type="NCBI Taxonomy" id="4109"/>
    <lineage>
        <taxon>Eukaryota</taxon>
        <taxon>Viridiplantae</taxon>
        <taxon>Streptophyta</taxon>
        <taxon>Embryophyta</taxon>
        <taxon>Tracheophyta</taxon>
        <taxon>Spermatophyta</taxon>
        <taxon>Magnoliopsida</taxon>
        <taxon>eudicotyledons</taxon>
        <taxon>Gunneridae</taxon>
        <taxon>Pentapetalae</taxon>
        <taxon>asterids</taxon>
        <taxon>lamiids</taxon>
        <taxon>Solanales</taxon>
        <taxon>Solanaceae</taxon>
        <taxon>Solanoideae</taxon>
        <taxon>Solaneae</taxon>
        <taxon>Solanum</taxon>
    </lineage>
</organism>
<accession>A0A9J5XK05</accession>
<evidence type="ECO:0000256" key="1">
    <source>
        <dbReference type="SAM" id="Phobius"/>
    </source>
</evidence>
<dbReference type="AlphaFoldDB" id="A0A9J5XK05"/>
<comment type="caution">
    <text evidence="2">The sequence shown here is derived from an EMBL/GenBank/DDBJ whole genome shotgun (WGS) entry which is preliminary data.</text>
</comment>
<sequence>MLMKSVLKEEMNEMREEMRYFLVCSQNNPGQNILHSSCSTHDSDSSKGILPGFFNSMLVLVSSIVCYGFVRVEFPLYPCFDWCDCYPDLQDPSLE</sequence>
<keyword evidence="1" id="KW-0812">Transmembrane</keyword>
<keyword evidence="3" id="KW-1185">Reference proteome</keyword>
<proteinExistence type="predicted"/>
<dbReference type="EMBL" id="JACXVP010000009">
    <property type="protein sequence ID" value="KAG5587446.1"/>
    <property type="molecule type" value="Genomic_DNA"/>
</dbReference>
<protein>
    <submittedName>
        <fullName evidence="2">Uncharacterized protein</fullName>
    </submittedName>
</protein>
<keyword evidence="1" id="KW-1133">Transmembrane helix</keyword>
<dbReference type="Proteomes" id="UP000824120">
    <property type="component" value="Chromosome 9"/>
</dbReference>
<name>A0A9J5XK05_SOLCO</name>
<gene>
    <name evidence="2" type="ORF">H5410_047880</name>
</gene>
<evidence type="ECO:0000313" key="2">
    <source>
        <dbReference type="EMBL" id="KAG5587446.1"/>
    </source>
</evidence>
<keyword evidence="1" id="KW-0472">Membrane</keyword>
<feature type="transmembrane region" description="Helical" evidence="1">
    <location>
        <begin position="49"/>
        <end position="70"/>
    </location>
</feature>